<protein>
    <submittedName>
        <fullName evidence="1">Uncharacterized protein</fullName>
    </submittedName>
</protein>
<evidence type="ECO:0000313" key="1">
    <source>
        <dbReference type="EMBL" id="KIY47974.1"/>
    </source>
</evidence>
<proteinExistence type="predicted"/>
<keyword evidence="2" id="KW-1185">Reference proteome</keyword>
<gene>
    <name evidence="1" type="ORF">FISHEDRAFT_59266</name>
</gene>
<dbReference type="Proteomes" id="UP000054144">
    <property type="component" value="Unassembled WGS sequence"/>
</dbReference>
<name>A0A0D7AC37_9AGAR</name>
<reference evidence="1 2" key="1">
    <citation type="journal article" date="2015" name="Fungal Genet. Biol.">
        <title>Evolution of novel wood decay mechanisms in Agaricales revealed by the genome sequences of Fistulina hepatica and Cylindrobasidium torrendii.</title>
        <authorList>
            <person name="Floudas D."/>
            <person name="Held B.W."/>
            <person name="Riley R."/>
            <person name="Nagy L.G."/>
            <person name="Koehler G."/>
            <person name="Ransdell A.S."/>
            <person name="Younus H."/>
            <person name="Chow J."/>
            <person name="Chiniquy J."/>
            <person name="Lipzen A."/>
            <person name="Tritt A."/>
            <person name="Sun H."/>
            <person name="Haridas S."/>
            <person name="LaButti K."/>
            <person name="Ohm R.A."/>
            <person name="Kues U."/>
            <person name="Blanchette R.A."/>
            <person name="Grigoriev I.V."/>
            <person name="Minto R.E."/>
            <person name="Hibbett D.S."/>
        </authorList>
    </citation>
    <scope>NUCLEOTIDE SEQUENCE [LARGE SCALE GENOMIC DNA]</scope>
    <source>
        <strain evidence="1 2">ATCC 64428</strain>
    </source>
</reference>
<dbReference type="AlphaFoldDB" id="A0A0D7AC37"/>
<dbReference type="EMBL" id="KN881898">
    <property type="protein sequence ID" value="KIY47974.1"/>
    <property type="molecule type" value="Genomic_DNA"/>
</dbReference>
<evidence type="ECO:0000313" key="2">
    <source>
        <dbReference type="Proteomes" id="UP000054144"/>
    </source>
</evidence>
<sequence>MGVLRSSQQLQDNEEYVFLAKHLKSSSPPLNYFAIPVTNVKTWIQQCIALEEKLHPHPRIPDHQNVTTFRSAAYRKSVIGNKLTDTPAHSPIVEPVTRANQVQRLPGPLYELLQQQKDWSCISIQERRLGKMVVLQPQTVTRLAQNRHKVSNEHLRLSVAWEVHAANTKSTYNTFSVILQNMAIRCTVAIVSGIDPTSRNPIIVKRCIGIQQSLQDPSNAISNKTMKDFMLLPNTINMQVPTRHLLTGFARQNIGTASKRNTIKALLERPELTIFTQVGQSLADHQNVTRFGSAVYRKSVIGNELTDAPAHSPIVEIVDCARWLFSSRKSSPGWFITVIKSAMSTCGSLWPVILQNMAIGCMVAVVFGMDPTSRNPIIVKWCIGVQESLQYPSNAVSNKTMKDFMLLPDTVDVQVPARHLLAGFAGQNIGSVSKRSTIEALFERPELTIFSHASIPGGTFMILFANFQYKYRNLQFCLVLDSRAIPRTVANISTFKAAVFCRISIPPFLR</sequence>
<organism evidence="1 2">
    <name type="scientific">Fistulina hepatica ATCC 64428</name>
    <dbReference type="NCBI Taxonomy" id="1128425"/>
    <lineage>
        <taxon>Eukaryota</taxon>
        <taxon>Fungi</taxon>
        <taxon>Dikarya</taxon>
        <taxon>Basidiomycota</taxon>
        <taxon>Agaricomycotina</taxon>
        <taxon>Agaricomycetes</taxon>
        <taxon>Agaricomycetidae</taxon>
        <taxon>Agaricales</taxon>
        <taxon>Fistulinaceae</taxon>
        <taxon>Fistulina</taxon>
    </lineage>
</organism>
<accession>A0A0D7AC37</accession>